<reference evidence="2 3" key="1">
    <citation type="submission" date="2017-10" db="EMBL/GenBank/DDBJ databases">
        <title>Sequencing the genomes of 1000 actinobacteria strains.</title>
        <authorList>
            <person name="Klenk H.-P."/>
        </authorList>
    </citation>
    <scope>NUCLEOTIDE SEQUENCE [LARGE SCALE GENOMIC DNA]</scope>
    <source>
        <strain evidence="2 3">DSM 21798</strain>
    </source>
</reference>
<dbReference type="AlphaFoldDB" id="A0A2A9DYQ6"/>
<name>A0A2A9DYQ6_9MICO</name>
<evidence type="ECO:0000259" key="1">
    <source>
        <dbReference type="Pfam" id="PF11716"/>
    </source>
</evidence>
<dbReference type="EMBL" id="PDJE01000001">
    <property type="protein sequence ID" value="PFG31724.1"/>
    <property type="molecule type" value="Genomic_DNA"/>
</dbReference>
<dbReference type="InterPro" id="IPR034660">
    <property type="entry name" value="DinB/YfiT-like"/>
</dbReference>
<protein>
    <submittedName>
        <fullName evidence="2">Uncharacterized protein (TIGR03083 family)</fullName>
    </submittedName>
</protein>
<dbReference type="InterPro" id="IPR024344">
    <property type="entry name" value="MDMPI_metal-binding"/>
</dbReference>
<feature type="domain" description="Mycothiol-dependent maleylpyruvate isomerase metal-binding" evidence="1">
    <location>
        <begin position="16"/>
        <end position="102"/>
    </location>
</feature>
<dbReference type="GO" id="GO:0046872">
    <property type="term" value="F:metal ion binding"/>
    <property type="evidence" value="ECO:0007669"/>
    <property type="project" value="InterPro"/>
</dbReference>
<sequence length="203" mass="22417">MTTTPDTDMLMTETLAERHRLIELAEQFGDDDWSAPSLCDGWRIREVVAHLTMPYRLRPLGYLVGMLRHGFKFDRFAQQDALGATSELSDAELLKLWQSHADSRWQPPGGGPAGALSHELIHGLDVTVALGLPNAPAERLALMLRAADDRNFTYFGVDLTGVRLEADDADATVGHGSVIRLPVHLLVLVVTGRRRLDDVREAA</sequence>
<dbReference type="InterPro" id="IPR017517">
    <property type="entry name" value="Maleyloyr_isom"/>
</dbReference>
<evidence type="ECO:0000313" key="3">
    <source>
        <dbReference type="Proteomes" id="UP000221369"/>
    </source>
</evidence>
<accession>A0A2A9DYQ6</accession>
<keyword evidence="3" id="KW-1185">Reference proteome</keyword>
<organism evidence="2 3">
    <name type="scientific">Paramicrobacterium agarici</name>
    <dbReference type="NCBI Taxonomy" id="630514"/>
    <lineage>
        <taxon>Bacteria</taxon>
        <taxon>Bacillati</taxon>
        <taxon>Actinomycetota</taxon>
        <taxon>Actinomycetes</taxon>
        <taxon>Micrococcales</taxon>
        <taxon>Microbacteriaceae</taxon>
        <taxon>Paramicrobacterium</taxon>
    </lineage>
</organism>
<dbReference type="Gene3D" id="1.20.120.450">
    <property type="entry name" value="dinb family like domain"/>
    <property type="match status" value="1"/>
</dbReference>
<proteinExistence type="predicted"/>
<dbReference type="Proteomes" id="UP000221369">
    <property type="component" value="Unassembled WGS sequence"/>
</dbReference>
<comment type="caution">
    <text evidence="2">The sequence shown here is derived from an EMBL/GenBank/DDBJ whole genome shotgun (WGS) entry which is preliminary data.</text>
</comment>
<dbReference type="RefSeq" id="WP_098408702.1">
    <property type="nucleotide sequence ID" value="NZ_PDJE01000001.1"/>
</dbReference>
<gene>
    <name evidence="2" type="ORF">ATJ78_2703</name>
</gene>
<dbReference type="SUPFAM" id="SSF109854">
    <property type="entry name" value="DinB/YfiT-like putative metalloenzymes"/>
    <property type="match status" value="1"/>
</dbReference>
<dbReference type="NCBIfam" id="TIGR03083">
    <property type="entry name" value="maleylpyruvate isomerase family mycothiol-dependent enzyme"/>
    <property type="match status" value="1"/>
</dbReference>
<dbReference type="Pfam" id="PF11716">
    <property type="entry name" value="MDMPI_N"/>
    <property type="match status" value="1"/>
</dbReference>
<evidence type="ECO:0000313" key="2">
    <source>
        <dbReference type="EMBL" id="PFG31724.1"/>
    </source>
</evidence>